<keyword evidence="3" id="KW-0678">Repressor</keyword>
<comment type="subcellular location">
    <subcellularLocation>
        <location evidence="1">Nucleus</location>
    </subcellularLocation>
</comment>
<dbReference type="GO" id="GO:0045892">
    <property type="term" value="P:negative regulation of DNA-templated transcription"/>
    <property type="evidence" value="ECO:0007669"/>
    <property type="project" value="InterPro"/>
</dbReference>
<evidence type="ECO:0000256" key="7">
    <source>
        <dbReference type="SAM" id="MobiDB-lite"/>
    </source>
</evidence>
<feature type="region of interest" description="Disordered" evidence="7">
    <location>
        <begin position="556"/>
        <end position="598"/>
    </location>
</feature>
<evidence type="ECO:0000256" key="3">
    <source>
        <dbReference type="ARBA" id="ARBA00022491"/>
    </source>
</evidence>
<dbReference type="STRING" id="318479.A0A3P7PYN7"/>
<dbReference type="AlphaFoldDB" id="A0A3P7PYN7"/>
<feature type="region of interest" description="Disordered" evidence="7">
    <location>
        <begin position="617"/>
        <end position="639"/>
    </location>
</feature>
<name>A0A3P7PYN7_DRAME</name>
<accession>A0A3P7PYN7</accession>
<keyword evidence="4" id="KW-0805">Transcription regulation</keyword>
<keyword evidence="11" id="KW-1185">Reference proteome</keyword>
<feature type="domain" description="NAB co-repressor" evidence="9">
    <location>
        <begin position="387"/>
        <end position="497"/>
    </location>
</feature>
<dbReference type="GO" id="GO:0005634">
    <property type="term" value="C:nucleus"/>
    <property type="evidence" value="ECO:0007669"/>
    <property type="project" value="UniProtKB-SubCell"/>
</dbReference>
<feature type="domain" description="Nab N-terminal" evidence="8">
    <location>
        <begin position="69"/>
        <end position="142"/>
    </location>
</feature>
<dbReference type="InterPro" id="IPR039040">
    <property type="entry name" value="NAB_fam"/>
</dbReference>
<evidence type="ECO:0000256" key="1">
    <source>
        <dbReference type="ARBA" id="ARBA00004123"/>
    </source>
</evidence>
<evidence type="ECO:0000313" key="11">
    <source>
        <dbReference type="Proteomes" id="UP000274756"/>
    </source>
</evidence>
<evidence type="ECO:0000313" key="10">
    <source>
        <dbReference type="EMBL" id="VDN59085.1"/>
    </source>
</evidence>
<dbReference type="OrthoDB" id="10028556at2759"/>
<dbReference type="EMBL" id="UYYG01001176">
    <property type="protein sequence ID" value="VDN59085.1"/>
    <property type="molecule type" value="Genomic_DNA"/>
</dbReference>
<organism evidence="10 11">
    <name type="scientific">Dracunculus medinensis</name>
    <name type="common">Guinea worm</name>
    <dbReference type="NCBI Taxonomy" id="318479"/>
    <lineage>
        <taxon>Eukaryota</taxon>
        <taxon>Metazoa</taxon>
        <taxon>Ecdysozoa</taxon>
        <taxon>Nematoda</taxon>
        <taxon>Chromadorea</taxon>
        <taxon>Rhabditida</taxon>
        <taxon>Spirurina</taxon>
        <taxon>Dracunculoidea</taxon>
        <taxon>Dracunculidae</taxon>
        <taxon>Dracunculus</taxon>
    </lineage>
</organism>
<dbReference type="Pfam" id="PF04904">
    <property type="entry name" value="SAM_NCD1"/>
    <property type="match status" value="1"/>
</dbReference>
<reference evidence="10 11" key="1">
    <citation type="submission" date="2018-11" db="EMBL/GenBank/DDBJ databases">
        <authorList>
            <consortium name="Pathogen Informatics"/>
        </authorList>
    </citation>
    <scope>NUCLEOTIDE SEQUENCE [LARGE SCALE GENOMIC DNA]</scope>
</reference>
<evidence type="ECO:0000259" key="9">
    <source>
        <dbReference type="Pfam" id="PF04905"/>
    </source>
</evidence>
<dbReference type="InterPro" id="IPR006989">
    <property type="entry name" value="NAB_co-repressor_dom"/>
</dbReference>
<dbReference type="Gene3D" id="1.20.120.2010">
    <property type="entry name" value="NAB conserved domain 2"/>
    <property type="match status" value="1"/>
</dbReference>
<feature type="compositionally biased region" description="Low complexity" evidence="7">
    <location>
        <begin position="45"/>
        <end position="58"/>
    </location>
</feature>
<dbReference type="GO" id="GO:0003712">
    <property type="term" value="F:transcription coregulator activity"/>
    <property type="evidence" value="ECO:0007669"/>
    <property type="project" value="InterPro"/>
</dbReference>
<protein>
    <recommendedName>
        <fullName evidence="12">NCD1 domain-containing protein</fullName>
    </recommendedName>
</protein>
<evidence type="ECO:0008006" key="12">
    <source>
        <dbReference type="Google" id="ProtNLM"/>
    </source>
</evidence>
<dbReference type="PANTHER" id="PTHR12623">
    <property type="entry name" value="NGFI-A BINDING PROTEIN"/>
    <property type="match status" value="1"/>
</dbReference>
<evidence type="ECO:0000256" key="2">
    <source>
        <dbReference type="ARBA" id="ARBA00008864"/>
    </source>
</evidence>
<feature type="compositionally biased region" description="Low complexity" evidence="7">
    <location>
        <begin position="558"/>
        <end position="569"/>
    </location>
</feature>
<dbReference type="InterPro" id="IPR006988">
    <property type="entry name" value="Nab_N"/>
</dbReference>
<evidence type="ECO:0000256" key="6">
    <source>
        <dbReference type="ARBA" id="ARBA00023242"/>
    </source>
</evidence>
<dbReference type="Pfam" id="PF04905">
    <property type="entry name" value="NCD2"/>
    <property type="match status" value="1"/>
</dbReference>
<gene>
    <name evidence="10" type="ORF">DME_LOCUS9058</name>
</gene>
<feature type="region of interest" description="Disordered" evidence="7">
    <location>
        <begin position="45"/>
        <end position="68"/>
    </location>
</feature>
<dbReference type="Proteomes" id="UP000274756">
    <property type="component" value="Unassembled WGS sequence"/>
</dbReference>
<dbReference type="PANTHER" id="PTHR12623:SF10">
    <property type="entry name" value="NGFI-A-BINDING PROTEIN HOMOLOG"/>
    <property type="match status" value="1"/>
</dbReference>
<proteinExistence type="inferred from homology"/>
<keyword evidence="5" id="KW-0804">Transcription</keyword>
<keyword evidence="6" id="KW-0539">Nucleus</keyword>
<comment type="similarity">
    <text evidence="2">Belongs to the NAB family.</text>
</comment>
<sequence>MLAVRRLVYRIKLFSSKSAYTEVLNLHSGVQVSLPWQSIKISELPSTPSPSSSLIIPPGQQSRPPSKQPATFSEWQLLAVLHRANLIQYYDEFIAQGGDDINQFMTCDEHEFLEIMSVVGMASKPLHVRRFQRTLTEYNEEYKIQEFSKDPDAFNLVAIQQIGVPPVTNYGLSSSSTTAPTTAAALQFLLSSQSLAAASLAVAASLPSTSPSTIPEKNSPRQLIQPTTSCHLPINSSNCTIYILQYTPFTYFLPIEIQSMLIYQFSSKYNGISATDSNHDGSILSTCGISSVGATANVSAGDILTNLVGTQSTMMGIPNINNQETLNCADTSNVATTLIGTIDHSNTNSGFTQHLASSPSAAATFEANCDYEQTVPGVSAIMETPVLTDAQINKITECSNRLIERMPHLEPKLIQNKKKISRELLDVMQLPHGSPQRLQEYRKYSAIYGRFDAKRKPDKPLTLHEVSVNEAAAQLCLRQPALLTRRDELFPLARQVKTFFDRGLSHLGTTIRNVPLITGITLAFTVVKDAGYNYVKGMKRNDTEIRKRLALATEFYASEPSQSPQSSVSAGTPPLEEANPESNYDPTASLREESHHISRKRRHIDLLTDHQSNIASSTAVTTSHQNANIKSDYGNNSNH</sequence>
<dbReference type="InterPro" id="IPR038398">
    <property type="entry name" value="NCD2_sf"/>
</dbReference>
<evidence type="ECO:0000259" key="8">
    <source>
        <dbReference type="Pfam" id="PF04904"/>
    </source>
</evidence>
<feature type="compositionally biased region" description="Polar residues" evidence="7">
    <location>
        <begin position="59"/>
        <end position="68"/>
    </location>
</feature>
<evidence type="ECO:0000256" key="4">
    <source>
        <dbReference type="ARBA" id="ARBA00023015"/>
    </source>
</evidence>
<evidence type="ECO:0000256" key="5">
    <source>
        <dbReference type="ARBA" id="ARBA00023163"/>
    </source>
</evidence>